<protein>
    <submittedName>
        <fullName evidence="2">Uncharacterized protein</fullName>
    </submittedName>
</protein>
<dbReference type="EMBL" id="BK032686">
    <property type="protein sequence ID" value="DAF55084.1"/>
    <property type="molecule type" value="Genomic_DNA"/>
</dbReference>
<evidence type="ECO:0000256" key="1">
    <source>
        <dbReference type="SAM" id="Phobius"/>
    </source>
</evidence>
<feature type="transmembrane region" description="Helical" evidence="1">
    <location>
        <begin position="20"/>
        <end position="38"/>
    </location>
</feature>
<sequence>MIYPVIKNTKLFMNSSTKGSLIGSGIGMLAGGIGGALYDSKKNKNEKGWKRHKGAILGAIGGGALGGVAGLGHSKFFPKNKPAGEVKQLTGGSKHLLQETNPQINSEYLSEMWRKEVSKFKNNSIDKNELMKQRGKLSELAKKHGVDLATFMSSNYTSKGSYRY</sequence>
<organism evidence="2">
    <name type="scientific">Siphoviridae sp. ctDOT22</name>
    <dbReference type="NCBI Taxonomy" id="2827812"/>
    <lineage>
        <taxon>Viruses</taxon>
        <taxon>Duplodnaviria</taxon>
        <taxon>Heunggongvirae</taxon>
        <taxon>Uroviricota</taxon>
        <taxon>Caudoviricetes</taxon>
    </lineage>
</organism>
<name>A0A8S5SVH3_9CAUD</name>
<feature type="transmembrane region" description="Helical" evidence="1">
    <location>
        <begin position="54"/>
        <end position="72"/>
    </location>
</feature>
<keyword evidence="1" id="KW-0472">Membrane</keyword>
<accession>A0A8S5SVH3</accession>
<keyword evidence="1" id="KW-1133">Transmembrane helix</keyword>
<keyword evidence="1" id="KW-0812">Transmembrane</keyword>
<proteinExistence type="predicted"/>
<reference evidence="2" key="1">
    <citation type="journal article" date="2021" name="Proc. Natl. Acad. Sci. U.S.A.">
        <title>A Catalog of Tens of Thousands of Viruses from Human Metagenomes Reveals Hidden Associations with Chronic Diseases.</title>
        <authorList>
            <person name="Tisza M.J."/>
            <person name="Buck C.B."/>
        </authorList>
    </citation>
    <scope>NUCLEOTIDE SEQUENCE</scope>
    <source>
        <strain evidence="2">CtDOT22</strain>
    </source>
</reference>
<evidence type="ECO:0000313" key="2">
    <source>
        <dbReference type="EMBL" id="DAF55084.1"/>
    </source>
</evidence>